<dbReference type="OrthoDB" id="105579at2"/>
<dbReference type="InterPro" id="IPR011990">
    <property type="entry name" value="TPR-like_helical_dom_sf"/>
</dbReference>
<keyword evidence="6" id="KW-1185">Reference proteome</keyword>
<dbReference type="Pfam" id="PF13414">
    <property type="entry name" value="TPR_11"/>
    <property type="match status" value="1"/>
</dbReference>
<keyword evidence="2 3" id="KW-0802">TPR repeat</keyword>
<feature type="repeat" description="TPR" evidence="3">
    <location>
        <begin position="517"/>
        <end position="550"/>
    </location>
</feature>
<dbReference type="Pfam" id="PF14559">
    <property type="entry name" value="TPR_19"/>
    <property type="match status" value="2"/>
</dbReference>
<dbReference type="Pfam" id="PF13432">
    <property type="entry name" value="TPR_16"/>
    <property type="match status" value="2"/>
</dbReference>
<dbReference type="InterPro" id="IPR051012">
    <property type="entry name" value="CellSynth/LPSAsmb/PSIAsmb"/>
</dbReference>
<dbReference type="RefSeq" id="WP_050058363.1">
    <property type="nucleotide sequence ID" value="NZ_JACHEK010000009.1"/>
</dbReference>
<dbReference type="PANTHER" id="PTHR45586">
    <property type="entry name" value="TPR REPEAT-CONTAINING PROTEIN PA4667"/>
    <property type="match status" value="1"/>
</dbReference>
<feature type="repeat" description="TPR" evidence="3">
    <location>
        <begin position="686"/>
        <end position="719"/>
    </location>
</feature>
<dbReference type="SUPFAM" id="SSF48452">
    <property type="entry name" value="TPR-like"/>
    <property type="match status" value="2"/>
</dbReference>
<feature type="compositionally biased region" description="Polar residues" evidence="4">
    <location>
        <begin position="792"/>
        <end position="803"/>
    </location>
</feature>
<name>A0A841JXU3_9BACT</name>
<dbReference type="EMBL" id="JACHEK010000009">
    <property type="protein sequence ID" value="MBB6146166.1"/>
    <property type="molecule type" value="Genomic_DNA"/>
</dbReference>
<dbReference type="PROSITE" id="PS50005">
    <property type="entry name" value="TPR"/>
    <property type="match status" value="6"/>
</dbReference>
<reference evidence="5 6" key="1">
    <citation type="submission" date="2020-08" db="EMBL/GenBank/DDBJ databases">
        <title>Genomic Encyclopedia of Type Strains, Phase IV (KMG-IV): sequencing the most valuable type-strain genomes for metagenomic binning, comparative biology and taxonomic classification.</title>
        <authorList>
            <person name="Goeker M."/>
        </authorList>
    </citation>
    <scope>NUCLEOTIDE SEQUENCE [LARGE SCALE GENOMIC DNA]</scope>
    <source>
        <strain evidence="5 6">DSM 103733</strain>
    </source>
</reference>
<evidence type="ECO:0000256" key="1">
    <source>
        <dbReference type="ARBA" id="ARBA00022737"/>
    </source>
</evidence>
<feature type="repeat" description="TPR" evidence="3">
    <location>
        <begin position="720"/>
        <end position="753"/>
    </location>
</feature>
<proteinExistence type="predicted"/>
<comment type="caution">
    <text evidence="5">The sequence shown here is derived from an EMBL/GenBank/DDBJ whole genome shotgun (WGS) entry which is preliminary data.</text>
</comment>
<dbReference type="SMART" id="SM00028">
    <property type="entry name" value="TPR"/>
    <property type="match status" value="11"/>
</dbReference>
<organism evidence="5 6">
    <name type="scientific">Silvibacterium bohemicum</name>
    <dbReference type="NCBI Taxonomy" id="1577686"/>
    <lineage>
        <taxon>Bacteria</taxon>
        <taxon>Pseudomonadati</taxon>
        <taxon>Acidobacteriota</taxon>
        <taxon>Terriglobia</taxon>
        <taxon>Terriglobales</taxon>
        <taxon>Acidobacteriaceae</taxon>
        <taxon>Silvibacterium</taxon>
    </lineage>
</organism>
<evidence type="ECO:0000313" key="6">
    <source>
        <dbReference type="Proteomes" id="UP000538666"/>
    </source>
</evidence>
<evidence type="ECO:0000256" key="3">
    <source>
        <dbReference type="PROSITE-ProRule" id="PRU00339"/>
    </source>
</evidence>
<gene>
    <name evidence="5" type="ORF">HNQ77_004138</name>
</gene>
<dbReference type="InterPro" id="IPR019734">
    <property type="entry name" value="TPR_rpt"/>
</dbReference>
<dbReference type="Gene3D" id="1.25.40.10">
    <property type="entry name" value="Tetratricopeptide repeat domain"/>
    <property type="match status" value="5"/>
</dbReference>
<feature type="repeat" description="TPR" evidence="3">
    <location>
        <begin position="153"/>
        <end position="186"/>
    </location>
</feature>
<feature type="repeat" description="TPR" evidence="3">
    <location>
        <begin position="618"/>
        <end position="651"/>
    </location>
</feature>
<dbReference type="PANTHER" id="PTHR45586:SF1">
    <property type="entry name" value="LIPOPOLYSACCHARIDE ASSEMBLY PROTEIN B"/>
    <property type="match status" value="1"/>
</dbReference>
<protein>
    <submittedName>
        <fullName evidence="5">Tetratricopeptide (TPR) repeat protein</fullName>
    </submittedName>
</protein>
<keyword evidence="1" id="KW-0677">Repeat</keyword>
<evidence type="ECO:0000313" key="5">
    <source>
        <dbReference type="EMBL" id="MBB6146166.1"/>
    </source>
</evidence>
<sequence>MNAVQFQFLHGPIYGRLLGVVMVCGIAATPQFVAGLSAYNQTPASSRNQSSIPLQAELNRRVEAANAAQSSQNAVAIAQTNRRLIPIALRMMAQLRAAEHAYPQAVELYRQSIELEDNPETRTEMAISALQAQQPDLAIEQAKKALAGDARSSRTYLILGQAYIDKQDFQQAAEVLTQAAEQKPEIETYYSLAICWLSTKDAAGKRKADAVFEQMKELAGDSGSLHVLMGRAYRDAGMMPEAVREFQRAIELDPSTPHAHYFLGLAHLSSNEWKPTPEVEPEFEKEVQYHPKDFLANYMLGFMASSERQYAVAEKYLKAASEIDPTWPEPYLFMGLNAYAQGDSKAAEPLLRKAVELTGTDEARGTFQIRRAYVDLGRILLASGREQEADSFIAKARDLQNKTMIDSQQRTTAMFMAQAGSSSAMAAVVPLDKRQENQAAPLVKGSADPFAPVDAAVLQQAKLTPEQLDAVKEQDQGLRRILGQSLSDLATSEAIQRDYASALTHYQEAERWNPDVSDLDKNLGQSAFRVKNYPEAIRGLSRAVAQQPDSKALRAMLGMAYFNIDKYGDASTAFYPLGIPGMEDATVGYAWAASLAKTGDLPHASEVLSRYESQNLPPDAMLLAGQLWIEIGDYAKAIDVLHRAAAANPSLQKAHYYAGLADIRWEHWSDAHTEFEAELALTPRDPDATYEMGFVDLQESKIDDAAKLFEQVVAEQPDYANAQYELGKILIDRGQLREAVPHLERAARLIPDKDYVHYELQAAYRKESRVADADRELAVYQELKAKARPHLPQTSAQAPTQNP</sequence>
<feature type="region of interest" description="Disordered" evidence="4">
    <location>
        <begin position="784"/>
        <end position="803"/>
    </location>
</feature>
<accession>A0A841JXU3</accession>
<dbReference type="InterPro" id="IPR006597">
    <property type="entry name" value="Sel1-like"/>
</dbReference>
<feature type="repeat" description="TPR" evidence="3">
    <location>
        <begin position="223"/>
        <end position="256"/>
    </location>
</feature>
<dbReference type="AlphaFoldDB" id="A0A841JXU3"/>
<dbReference type="SMART" id="SM00671">
    <property type="entry name" value="SEL1"/>
    <property type="match status" value="4"/>
</dbReference>
<evidence type="ECO:0000256" key="4">
    <source>
        <dbReference type="SAM" id="MobiDB-lite"/>
    </source>
</evidence>
<dbReference type="Proteomes" id="UP000538666">
    <property type="component" value="Unassembled WGS sequence"/>
</dbReference>
<evidence type="ECO:0000256" key="2">
    <source>
        <dbReference type="ARBA" id="ARBA00022803"/>
    </source>
</evidence>